<proteinExistence type="predicted"/>
<dbReference type="SUPFAM" id="SSF52402">
    <property type="entry name" value="Adenine nucleotide alpha hydrolases-like"/>
    <property type="match status" value="1"/>
</dbReference>
<dbReference type="EMBL" id="JAANIU010000943">
    <property type="protein sequence ID" value="KAG1569356.1"/>
    <property type="molecule type" value="Genomic_DNA"/>
</dbReference>
<evidence type="ECO:0000313" key="3">
    <source>
        <dbReference type="Proteomes" id="UP000740926"/>
    </source>
</evidence>
<protein>
    <recommendedName>
        <fullName evidence="1">UspA domain-containing protein</fullName>
    </recommendedName>
</protein>
<dbReference type="InterPro" id="IPR014729">
    <property type="entry name" value="Rossmann-like_a/b/a_fold"/>
</dbReference>
<organism evidence="2 3">
    <name type="scientific">Rhizopus delemar</name>
    <dbReference type="NCBI Taxonomy" id="936053"/>
    <lineage>
        <taxon>Eukaryota</taxon>
        <taxon>Fungi</taxon>
        <taxon>Fungi incertae sedis</taxon>
        <taxon>Mucoromycota</taxon>
        <taxon>Mucoromycotina</taxon>
        <taxon>Mucoromycetes</taxon>
        <taxon>Mucorales</taxon>
        <taxon>Mucorineae</taxon>
        <taxon>Rhizopodaceae</taxon>
        <taxon>Rhizopus</taxon>
    </lineage>
</organism>
<dbReference type="Pfam" id="PF00582">
    <property type="entry name" value="Usp"/>
    <property type="match status" value="1"/>
</dbReference>
<keyword evidence="3" id="KW-1185">Reference proteome</keyword>
<reference evidence="2 3" key="1">
    <citation type="journal article" date="2020" name="Microb. Genom.">
        <title>Genetic diversity of clinical and environmental Mucorales isolates obtained from an investigation of mucormycosis cases among solid organ transplant recipients.</title>
        <authorList>
            <person name="Nguyen M.H."/>
            <person name="Kaul D."/>
            <person name="Muto C."/>
            <person name="Cheng S.J."/>
            <person name="Richter R.A."/>
            <person name="Bruno V.M."/>
            <person name="Liu G."/>
            <person name="Beyhan S."/>
            <person name="Sundermann A.J."/>
            <person name="Mounaud S."/>
            <person name="Pasculle A.W."/>
            <person name="Nierman W.C."/>
            <person name="Driscoll E."/>
            <person name="Cumbie R."/>
            <person name="Clancy C.J."/>
            <person name="Dupont C.L."/>
        </authorList>
    </citation>
    <scope>NUCLEOTIDE SEQUENCE [LARGE SCALE GENOMIC DNA]</scope>
    <source>
        <strain evidence="2 3">GL24</strain>
    </source>
</reference>
<dbReference type="InterPro" id="IPR006016">
    <property type="entry name" value="UspA"/>
</dbReference>
<sequence>MSYRIVVAADGSNVSKKAIEFAIDLCSKLSSPYQIDVLYCIGINPPKGTTALHLLSGLDRINNIEIKEEAKQDVAELNQFLAQFNNTVHLIKKAYKNLYWAQQVIIAYIAVTVL</sequence>
<dbReference type="Gene3D" id="3.40.50.620">
    <property type="entry name" value="HUPs"/>
    <property type="match status" value="1"/>
</dbReference>
<evidence type="ECO:0000313" key="2">
    <source>
        <dbReference type="EMBL" id="KAG1569356.1"/>
    </source>
</evidence>
<feature type="domain" description="UspA" evidence="1">
    <location>
        <begin position="3"/>
        <end position="75"/>
    </location>
</feature>
<name>A0A9P6Z348_9FUNG</name>
<evidence type="ECO:0000259" key="1">
    <source>
        <dbReference type="Pfam" id="PF00582"/>
    </source>
</evidence>
<dbReference type="OMA" id="ACSCKIE"/>
<gene>
    <name evidence="2" type="ORF">G6F50_006454</name>
</gene>
<dbReference type="Proteomes" id="UP000740926">
    <property type="component" value="Unassembled WGS sequence"/>
</dbReference>
<dbReference type="AlphaFoldDB" id="A0A9P6Z348"/>
<accession>A0A9P6Z348</accession>
<comment type="caution">
    <text evidence="2">The sequence shown here is derived from an EMBL/GenBank/DDBJ whole genome shotgun (WGS) entry which is preliminary data.</text>
</comment>